<keyword evidence="4 7" id="KW-0812">Transmembrane</keyword>
<dbReference type="GO" id="GO:0008381">
    <property type="term" value="F:mechanosensitive monoatomic ion channel activity"/>
    <property type="evidence" value="ECO:0007669"/>
    <property type="project" value="InterPro"/>
</dbReference>
<dbReference type="SUPFAM" id="SSF82689">
    <property type="entry name" value="Mechanosensitive channel protein MscS (YggB), C-terminal domain"/>
    <property type="match status" value="1"/>
</dbReference>
<feature type="domain" description="Mechanosensitive ion channel MscS" evidence="8">
    <location>
        <begin position="482"/>
        <end position="547"/>
    </location>
</feature>
<evidence type="ECO:0000259" key="9">
    <source>
        <dbReference type="Pfam" id="PF21082"/>
    </source>
</evidence>
<dbReference type="KEGG" id="rjg:CCGE525_09850"/>
<dbReference type="Gene3D" id="2.30.30.60">
    <property type="match status" value="1"/>
</dbReference>
<keyword evidence="6 7" id="KW-0472">Membrane</keyword>
<dbReference type="InterPro" id="IPR006685">
    <property type="entry name" value="MscS_channel_2nd"/>
</dbReference>
<dbReference type="InterPro" id="IPR011014">
    <property type="entry name" value="MscS_channel_TM-2"/>
</dbReference>
<feature type="domain" description="Mechanosensitive ion channel MscS C-terminal" evidence="9">
    <location>
        <begin position="558"/>
        <end position="640"/>
    </location>
</feature>
<dbReference type="InterPro" id="IPR011066">
    <property type="entry name" value="MscS_channel_C_sf"/>
</dbReference>
<dbReference type="InterPro" id="IPR023408">
    <property type="entry name" value="MscS_beta-dom_sf"/>
</dbReference>
<dbReference type="AlphaFoldDB" id="A0A387FL63"/>
<evidence type="ECO:0000256" key="5">
    <source>
        <dbReference type="ARBA" id="ARBA00022989"/>
    </source>
</evidence>
<reference evidence="11 12" key="1">
    <citation type="submission" date="2018-10" db="EMBL/GenBank/DDBJ databases">
        <title>Rhizobium etli, R. leguminosarum and a new Rhizobium genospecies from Phaseolus dumosus.</title>
        <authorList>
            <person name="Ramirez-Puebla S.T."/>
            <person name="Rogel-Hernandez M.A."/>
            <person name="Guerrero G."/>
            <person name="Ormeno-Orrillo E."/>
            <person name="Martinez-Romero J.C."/>
            <person name="Negrete-Yankelevich S."/>
            <person name="Martinez-Romero E."/>
        </authorList>
    </citation>
    <scope>NUCLEOTIDE SEQUENCE [LARGE SCALE GENOMIC DNA]</scope>
    <source>
        <strain evidence="11 12">CCGE525</strain>
    </source>
</reference>
<dbReference type="InterPro" id="IPR045276">
    <property type="entry name" value="YbiO_bact"/>
</dbReference>
<dbReference type="Gene3D" id="3.30.70.100">
    <property type="match status" value="1"/>
</dbReference>
<feature type="domain" description="Mechanosensitive ion channel transmembrane helices 2/3" evidence="10">
    <location>
        <begin position="441"/>
        <end position="481"/>
    </location>
</feature>
<sequence length="675" mass="74047">MKQVSLLPRSLILFVFTILFMALSLQPCRAQSPETPPPAKLSELLRLMNDPELRQWLEKRQAAEPQAPAIAETMIETGEARARSRYQALRSAIPNIPAQIAAATSRVREQARNNGFAPVFVLFAALVGVGLAAEWFFKKTVVKARFQNPLIALAVGEFGPWVTFALVSSAIFLAVDWPPLLHVVILFYLLAFIMARLAFAVCKILADAGALSAFGHRRIRLFIAVLAIAGATTSLARPLFIDRDVETIVSYGSSILLLLIAIEAVWRRPENVTATGQQTVVNVLYSLYMICIWFFWATNFLGLFWAGIYLIVLPKLLVAVGQTAEAFAKGHWPNDNKNSARMVLAVRGARALVIVAAVAWIIFIWQYNPNILARENPTVDATVRGALKSIVILILADLCWQLSKAFIDARMGDANNAASSPSAEAARASRLRTLLPIFRNALAAVVIAAAVLTVLAEMGVQIGPLIAGAGIFGVAVGFGSQTLVKDIVSGIFYLMDDAFRVGEYIQSGSYMGTVESFSLRSVRLRHHRGPVFTVPFGELGAVQNMSRDWATDKFLLRFPFNTDVAKAKRIIEQIGEQMKADPEIGPQILETLQMKGVEQIGDFGVELSFAFTALPGRQTYIRRQAYTMIRDAFMENGIEFAQPGVHASGEEKSDAALMLQKKWGEHLAGSPSPRT</sequence>
<dbReference type="GO" id="GO:0005886">
    <property type="term" value="C:plasma membrane"/>
    <property type="evidence" value="ECO:0007669"/>
    <property type="project" value="UniProtKB-SubCell"/>
</dbReference>
<dbReference type="InterPro" id="IPR010920">
    <property type="entry name" value="LSM_dom_sf"/>
</dbReference>
<feature type="transmembrane region" description="Helical" evidence="7">
    <location>
        <begin position="248"/>
        <end position="266"/>
    </location>
</feature>
<organism evidence="11 12">
    <name type="scientific">Rhizobium jaguaris</name>
    <dbReference type="NCBI Taxonomy" id="1312183"/>
    <lineage>
        <taxon>Bacteria</taxon>
        <taxon>Pseudomonadati</taxon>
        <taxon>Pseudomonadota</taxon>
        <taxon>Alphaproteobacteria</taxon>
        <taxon>Hyphomicrobiales</taxon>
        <taxon>Rhizobiaceae</taxon>
        <taxon>Rhizobium/Agrobacterium group</taxon>
        <taxon>Rhizobium</taxon>
    </lineage>
</organism>
<evidence type="ECO:0000256" key="2">
    <source>
        <dbReference type="ARBA" id="ARBA00008017"/>
    </source>
</evidence>
<evidence type="ECO:0000256" key="1">
    <source>
        <dbReference type="ARBA" id="ARBA00004651"/>
    </source>
</evidence>
<feature type="transmembrane region" description="Helical" evidence="7">
    <location>
        <begin position="149"/>
        <end position="174"/>
    </location>
</feature>
<dbReference type="SUPFAM" id="SSF50182">
    <property type="entry name" value="Sm-like ribonucleoproteins"/>
    <property type="match status" value="1"/>
</dbReference>
<feature type="transmembrane region" description="Helical" evidence="7">
    <location>
        <begin position="115"/>
        <end position="137"/>
    </location>
</feature>
<evidence type="ECO:0000313" key="11">
    <source>
        <dbReference type="EMBL" id="AYG59063.1"/>
    </source>
</evidence>
<keyword evidence="3" id="KW-1003">Cell membrane</keyword>
<dbReference type="EMBL" id="CP032694">
    <property type="protein sequence ID" value="AYG59063.1"/>
    <property type="molecule type" value="Genomic_DNA"/>
</dbReference>
<gene>
    <name evidence="11" type="ORF">CCGE525_09850</name>
</gene>
<proteinExistence type="inferred from homology"/>
<feature type="transmembrane region" description="Helical" evidence="7">
    <location>
        <begin position="437"/>
        <end position="456"/>
    </location>
</feature>
<dbReference type="InterPro" id="IPR049142">
    <property type="entry name" value="MS_channel_1st"/>
</dbReference>
<feature type="transmembrane region" description="Helical" evidence="7">
    <location>
        <begin position="218"/>
        <end position="236"/>
    </location>
</feature>
<protein>
    <submittedName>
        <fullName evidence="11">Mechanosensitive ion channel family protein</fullName>
    </submittedName>
</protein>
<evidence type="ECO:0000256" key="4">
    <source>
        <dbReference type="ARBA" id="ARBA00022692"/>
    </source>
</evidence>
<keyword evidence="5 7" id="KW-1133">Transmembrane helix</keyword>
<evidence type="ECO:0000256" key="7">
    <source>
        <dbReference type="SAM" id="Phobius"/>
    </source>
</evidence>
<dbReference type="Proteomes" id="UP000282195">
    <property type="component" value="Chromosome"/>
</dbReference>
<dbReference type="Pfam" id="PF21082">
    <property type="entry name" value="MS_channel_3rd"/>
    <property type="match status" value="1"/>
</dbReference>
<evidence type="ECO:0000256" key="3">
    <source>
        <dbReference type="ARBA" id="ARBA00022475"/>
    </source>
</evidence>
<keyword evidence="12" id="KW-1185">Reference proteome</keyword>
<dbReference type="SUPFAM" id="SSF82861">
    <property type="entry name" value="Mechanosensitive channel protein MscS (YggB), transmembrane region"/>
    <property type="match status" value="1"/>
</dbReference>
<feature type="transmembrane region" description="Helical" evidence="7">
    <location>
        <begin position="462"/>
        <end position="484"/>
    </location>
</feature>
<dbReference type="InterPro" id="IPR049278">
    <property type="entry name" value="MS_channel_C"/>
</dbReference>
<name>A0A387FL63_9HYPH</name>
<evidence type="ECO:0000313" key="12">
    <source>
        <dbReference type="Proteomes" id="UP000282195"/>
    </source>
</evidence>
<dbReference type="OrthoDB" id="9814206at2"/>
<evidence type="ECO:0000256" key="6">
    <source>
        <dbReference type="ARBA" id="ARBA00023136"/>
    </source>
</evidence>
<feature type="transmembrane region" description="Helical" evidence="7">
    <location>
        <begin position="342"/>
        <end position="365"/>
    </location>
</feature>
<evidence type="ECO:0000259" key="8">
    <source>
        <dbReference type="Pfam" id="PF00924"/>
    </source>
</evidence>
<feature type="transmembrane region" description="Helical" evidence="7">
    <location>
        <begin position="180"/>
        <end position="206"/>
    </location>
</feature>
<comment type="similarity">
    <text evidence="2">Belongs to the MscS (TC 1.A.23) family.</text>
</comment>
<dbReference type="PANTHER" id="PTHR30460:SF0">
    <property type="entry name" value="MODERATE CONDUCTANCE MECHANOSENSITIVE CHANNEL YBIO"/>
    <property type="match status" value="1"/>
</dbReference>
<feature type="transmembrane region" description="Helical" evidence="7">
    <location>
        <begin position="278"/>
        <end position="296"/>
    </location>
</feature>
<dbReference type="Pfam" id="PF21088">
    <property type="entry name" value="MS_channel_1st"/>
    <property type="match status" value="1"/>
</dbReference>
<accession>A0A387FL63</accession>
<evidence type="ECO:0000259" key="10">
    <source>
        <dbReference type="Pfam" id="PF21088"/>
    </source>
</evidence>
<comment type="subcellular location">
    <subcellularLocation>
        <location evidence="1">Cell membrane</location>
        <topology evidence="1">Multi-pass membrane protein</topology>
    </subcellularLocation>
</comment>
<dbReference type="PANTHER" id="PTHR30460">
    <property type="entry name" value="MODERATE CONDUCTANCE MECHANOSENSITIVE CHANNEL YBIO"/>
    <property type="match status" value="1"/>
</dbReference>
<dbReference type="Pfam" id="PF00924">
    <property type="entry name" value="MS_channel_2nd"/>
    <property type="match status" value="1"/>
</dbReference>
<dbReference type="Gene3D" id="1.10.287.1260">
    <property type="match status" value="1"/>
</dbReference>
<feature type="transmembrane region" description="Helical" evidence="7">
    <location>
        <begin position="302"/>
        <end position="321"/>
    </location>
</feature>